<keyword evidence="2" id="KW-1185">Reference proteome</keyword>
<evidence type="ECO:0000313" key="2">
    <source>
        <dbReference type="Proteomes" id="UP001055125"/>
    </source>
</evidence>
<dbReference type="Pfam" id="PF10931">
    <property type="entry name" value="DUF2735"/>
    <property type="match status" value="1"/>
</dbReference>
<gene>
    <name evidence="1" type="ORF">OCOJLMKI_2414</name>
</gene>
<proteinExistence type="predicted"/>
<dbReference type="InterPro" id="IPR021232">
    <property type="entry name" value="DUF2735"/>
</dbReference>
<comment type="caution">
    <text evidence="1">The sequence shown here is derived from an EMBL/GenBank/DDBJ whole genome shotgun (WGS) entry which is preliminary data.</text>
</comment>
<protein>
    <recommendedName>
        <fullName evidence="3">Glutamine synthetase</fullName>
    </recommendedName>
</protein>
<sequence>MAMGSQQETARIYDFAKARARRDAVRPASDPQAPKVVASDFGSGWYHEAAIQEADRPRKN</sequence>
<dbReference type="EMBL" id="BPQP01000033">
    <property type="protein sequence ID" value="GJD95204.1"/>
    <property type="molecule type" value="Genomic_DNA"/>
</dbReference>
<reference evidence="1" key="2">
    <citation type="submission" date="2021-08" db="EMBL/GenBank/DDBJ databases">
        <authorList>
            <person name="Tani A."/>
            <person name="Ola A."/>
            <person name="Ogura Y."/>
            <person name="Katsura K."/>
            <person name="Hayashi T."/>
        </authorList>
    </citation>
    <scope>NUCLEOTIDE SEQUENCE</scope>
    <source>
        <strain evidence="1">DSM 19015</strain>
    </source>
</reference>
<organism evidence="1 2">
    <name type="scientific">Methylobacterium iners</name>
    <dbReference type="NCBI Taxonomy" id="418707"/>
    <lineage>
        <taxon>Bacteria</taxon>
        <taxon>Pseudomonadati</taxon>
        <taxon>Pseudomonadota</taxon>
        <taxon>Alphaproteobacteria</taxon>
        <taxon>Hyphomicrobiales</taxon>
        <taxon>Methylobacteriaceae</taxon>
        <taxon>Methylobacterium</taxon>
    </lineage>
</organism>
<evidence type="ECO:0008006" key="3">
    <source>
        <dbReference type="Google" id="ProtNLM"/>
    </source>
</evidence>
<name>A0ABQ4RZU0_9HYPH</name>
<accession>A0ABQ4RZU0</accession>
<reference evidence="1" key="1">
    <citation type="journal article" date="2021" name="Front. Microbiol.">
        <title>Comprehensive Comparative Genomics and Phenotyping of Methylobacterium Species.</title>
        <authorList>
            <person name="Alessa O."/>
            <person name="Ogura Y."/>
            <person name="Fujitani Y."/>
            <person name="Takami H."/>
            <person name="Hayashi T."/>
            <person name="Sahin N."/>
            <person name="Tani A."/>
        </authorList>
    </citation>
    <scope>NUCLEOTIDE SEQUENCE</scope>
    <source>
        <strain evidence="1">DSM 19015</strain>
    </source>
</reference>
<dbReference type="Proteomes" id="UP001055125">
    <property type="component" value="Unassembled WGS sequence"/>
</dbReference>
<evidence type="ECO:0000313" key="1">
    <source>
        <dbReference type="EMBL" id="GJD95204.1"/>
    </source>
</evidence>
<dbReference type="RefSeq" id="WP_238244341.1">
    <property type="nucleotide sequence ID" value="NZ_BPQP01000033.1"/>
</dbReference>